<dbReference type="SUPFAM" id="SSF55347">
    <property type="entry name" value="Glyceraldehyde-3-phosphate dehydrogenase-like, C-terminal domain"/>
    <property type="match status" value="1"/>
</dbReference>
<dbReference type="InterPro" id="IPR045865">
    <property type="entry name" value="ACT-like_dom_sf"/>
</dbReference>
<dbReference type="GO" id="GO:0009088">
    <property type="term" value="P:threonine biosynthetic process"/>
    <property type="evidence" value="ECO:0007669"/>
    <property type="project" value="UniProtKB-UniPathway"/>
</dbReference>
<dbReference type="Pfam" id="PF03447">
    <property type="entry name" value="NAD_binding_3"/>
    <property type="match status" value="1"/>
</dbReference>
<dbReference type="InterPro" id="IPR036291">
    <property type="entry name" value="NAD(P)-bd_dom_sf"/>
</dbReference>
<dbReference type="InterPro" id="IPR001342">
    <property type="entry name" value="HDH_cat"/>
</dbReference>
<evidence type="ECO:0000313" key="16">
    <source>
        <dbReference type="EMBL" id="KAA0257444.1"/>
    </source>
</evidence>
<dbReference type="FunFam" id="3.30.360.10:FF:000005">
    <property type="entry name" value="Homoserine dehydrogenase"/>
    <property type="match status" value="1"/>
</dbReference>
<comment type="caution">
    <text evidence="16">The sequence shown here is derived from an EMBL/GenBank/DDBJ whole genome shotgun (WGS) entry which is preliminary data.</text>
</comment>
<evidence type="ECO:0000256" key="9">
    <source>
        <dbReference type="ARBA" id="ARBA00023002"/>
    </source>
</evidence>
<name>A0A5A8F6S6_9BACT</name>
<dbReference type="InterPro" id="IPR002912">
    <property type="entry name" value="ACT_dom"/>
</dbReference>
<dbReference type="NCBIfam" id="NF004976">
    <property type="entry name" value="PRK06349.1"/>
    <property type="match status" value="1"/>
</dbReference>
<dbReference type="EC" id="1.1.1.3" evidence="4 13"/>
<evidence type="ECO:0000256" key="14">
    <source>
        <dbReference type="RuleBase" id="RU004171"/>
    </source>
</evidence>
<dbReference type="Pfam" id="PF00742">
    <property type="entry name" value="Homoserine_dh"/>
    <property type="match status" value="1"/>
</dbReference>
<dbReference type="EMBL" id="VFJB01000008">
    <property type="protein sequence ID" value="KAA0257444.1"/>
    <property type="molecule type" value="Genomic_DNA"/>
</dbReference>
<evidence type="ECO:0000256" key="5">
    <source>
        <dbReference type="ARBA" id="ARBA00013376"/>
    </source>
</evidence>
<evidence type="ECO:0000256" key="1">
    <source>
        <dbReference type="ARBA" id="ARBA00005056"/>
    </source>
</evidence>
<dbReference type="Gene3D" id="3.30.70.260">
    <property type="match status" value="1"/>
</dbReference>
<evidence type="ECO:0000256" key="7">
    <source>
        <dbReference type="ARBA" id="ARBA00022697"/>
    </source>
</evidence>
<protein>
    <recommendedName>
        <fullName evidence="5 13">Homoserine dehydrogenase</fullName>
        <ecNumber evidence="4 13">1.1.1.3</ecNumber>
    </recommendedName>
</protein>
<dbReference type="InterPro" id="IPR016204">
    <property type="entry name" value="HDH"/>
</dbReference>
<dbReference type="UniPathway" id="UPA00050">
    <property type="reaction ID" value="UER00063"/>
</dbReference>
<reference evidence="16 17" key="1">
    <citation type="submission" date="2019-06" db="EMBL/GenBank/DDBJ databases">
        <title>Genomic insights into carbon and energy metabolism of Deferribacter autotrophicus revealed new metabolic traits in the phylum Deferribacteres.</title>
        <authorList>
            <person name="Slobodkin A.I."/>
            <person name="Slobodkina G.B."/>
            <person name="Allioux M."/>
            <person name="Alain K."/>
            <person name="Jebbar M."/>
            <person name="Shadrin V."/>
            <person name="Kublanov I.V."/>
            <person name="Toshchakov S.V."/>
            <person name="Bonch-Osmolovskaya E.A."/>
        </authorList>
    </citation>
    <scope>NUCLEOTIDE SEQUENCE [LARGE SCALE GENOMIC DNA]</scope>
    <source>
        <strain evidence="16 17">SL50</strain>
    </source>
</reference>
<dbReference type="GO" id="GO:0009086">
    <property type="term" value="P:methionine biosynthetic process"/>
    <property type="evidence" value="ECO:0007669"/>
    <property type="project" value="UniProtKB-KW"/>
</dbReference>
<feature type="binding site" evidence="12">
    <location>
        <position position="192"/>
    </location>
    <ligand>
        <name>L-homoserine</name>
        <dbReference type="ChEBI" id="CHEBI:57476"/>
    </ligand>
</feature>
<comment type="pathway">
    <text evidence="1 13">Amino-acid biosynthesis; L-threonine biosynthesis; L-threonine from L-aspartate: step 3/5.</text>
</comment>
<feature type="binding site" evidence="12">
    <location>
        <position position="107"/>
    </location>
    <ligand>
        <name>NADPH</name>
        <dbReference type="ChEBI" id="CHEBI:57783"/>
    </ligand>
</feature>
<gene>
    <name evidence="16" type="ORF">FHQ18_10375</name>
</gene>
<dbReference type="UniPathway" id="UPA00051">
    <property type="reaction ID" value="UER00465"/>
</dbReference>
<evidence type="ECO:0000256" key="3">
    <source>
        <dbReference type="ARBA" id="ARBA00006753"/>
    </source>
</evidence>
<dbReference type="AlphaFoldDB" id="A0A5A8F6S6"/>
<dbReference type="InterPro" id="IPR005106">
    <property type="entry name" value="Asp/hSer_DH_NAD-bd"/>
</dbReference>
<organism evidence="16 17">
    <name type="scientific">Deferribacter autotrophicus</name>
    <dbReference type="NCBI Taxonomy" id="500465"/>
    <lineage>
        <taxon>Bacteria</taxon>
        <taxon>Pseudomonadati</taxon>
        <taxon>Deferribacterota</taxon>
        <taxon>Deferribacteres</taxon>
        <taxon>Deferribacterales</taxon>
        <taxon>Deferribacteraceae</taxon>
        <taxon>Deferribacter</taxon>
    </lineage>
</organism>
<evidence type="ECO:0000256" key="8">
    <source>
        <dbReference type="ARBA" id="ARBA00022857"/>
    </source>
</evidence>
<dbReference type="CDD" id="cd04881">
    <property type="entry name" value="ACT_HSDH-Hom"/>
    <property type="match status" value="1"/>
</dbReference>
<feature type="active site" description="Proton donor" evidence="11">
    <location>
        <position position="207"/>
    </location>
</feature>
<feature type="domain" description="ACT" evidence="15">
    <location>
        <begin position="357"/>
        <end position="433"/>
    </location>
</feature>
<dbReference type="Gene3D" id="3.40.50.720">
    <property type="entry name" value="NAD(P)-binding Rossmann-like Domain"/>
    <property type="match status" value="1"/>
</dbReference>
<keyword evidence="10 13" id="KW-0486">Methionine biosynthesis</keyword>
<evidence type="ECO:0000256" key="4">
    <source>
        <dbReference type="ARBA" id="ARBA00013213"/>
    </source>
</evidence>
<evidence type="ECO:0000256" key="13">
    <source>
        <dbReference type="RuleBase" id="RU000579"/>
    </source>
</evidence>
<dbReference type="Gene3D" id="3.30.360.10">
    <property type="entry name" value="Dihydrodipicolinate Reductase, domain 2"/>
    <property type="match status" value="1"/>
</dbReference>
<evidence type="ECO:0000256" key="6">
    <source>
        <dbReference type="ARBA" id="ARBA00022605"/>
    </source>
</evidence>
<dbReference type="PANTHER" id="PTHR43331:SF1">
    <property type="entry name" value="HOMOSERINE DEHYDROGENASE"/>
    <property type="match status" value="1"/>
</dbReference>
<keyword evidence="17" id="KW-1185">Reference proteome</keyword>
<evidence type="ECO:0000256" key="11">
    <source>
        <dbReference type="PIRSR" id="PIRSR000098-1"/>
    </source>
</evidence>
<accession>A0A5A8F6S6</accession>
<feature type="binding site" evidence="12">
    <location>
        <begin position="10"/>
        <end position="17"/>
    </location>
    <ligand>
        <name>NADP(+)</name>
        <dbReference type="ChEBI" id="CHEBI:58349"/>
    </ligand>
</feature>
<dbReference type="RefSeq" id="WP_149267116.1">
    <property type="nucleotide sequence ID" value="NZ_VFJB01000008.1"/>
</dbReference>
<evidence type="ECO:0000313" key="17">
    <source>
        <dbReference type="Proteomes" id="UP000322876"/>
    </source>
</evidence>
<dbReference type="PANTHER" id="PTHR43331">
    <property type="entry name" value="HOMOSERINE DEHYDROGENASE"/>
    <property type="match status" value="1"/>
</dbReference>
<dbReference type="InterPro" id="IPR019811">
    <property type="entry name" value="HDH_CS"/>
</dbReference>
<comment type="pathway">
    <text evidence="2 13">Amino-acid biosynthesis; L-methionine biosynthesis via de novo pathway; L-homoserine from L-aspartate: step 3/3.</text>
</comment>
<keyword evidence="6 13" id="KW-0028">Amino-acid biosynthesis</keyword>
<dbReference type="GO" id="GO:0004412">
    <property type="term" value="F:homoserine dehydrogenase activity"/>
    <property type="evidence" value="ECO:0007669"/>
    <property type="project" value="UniProtKB-EC"/>
</dbReference>
<dbReference type="PIRSF" id="PIRSF000098">
    <property type="entry name" value="Homoser_dehydrog"/>
    <property type="match status" value="1"/>
</dbReference>
<dbReference type="PROSITE" id="PS01042">
    <property type="entry name" value="HOMOSER_DHGENASE"/>
    <property type="match status" value="1"/>
</dbReference>
<keyword evidence="9 13" id="KW-0560">Oxidoreductase</keyword>
<dbReference type="OrthoDB" id="9808167at2"/>
<dbReference type="SUPFAM" id="SSF51735">
    <property type="entry name" value="NAD(P)-binding Rossmann-fold domains"/>
    <property type="match status" value="1"/>
</dbReference>
<dbReference type="SUPFAM" id="SSF55021">
    <property type="entry name" value="ACT-like"/>
    <property type="match status" value="1"/>
</dbReference>
<dbReference type="Proteomes" id="UP000322876">
    <property type="component" value="Unassembled WGS sequence"/>
</dbReference>
<evidence type="ECO:0000256" key="10">
    <source>
        <dbReference type="ARBA" id="ARBA00023167"/>
    </source>
</evidence>
<proteinExistence type="inferred from homology"/>
<sequence length="438" mass="48072">MGKCINVGIIGYGTVGSGTVEVLLDNKTTIKRKTGIDINIKSIADLQINKKDDKYLREIPVKTTDAYDIINDPEIDIVVELIGGYNPAKQFIMDSLKNGKHVVTANKALLAVDGLEIFKLADELGLHLGFEGSVGGGIPIIRVIKEDLAANNINEIYGIINGTANYILTKMDLEKKEFDEVLREAQQLGYAEADPTFDVEGIDTAHKITILATLAFNTVIPYEKVFVEGISKIKQVDIDFANRLGCKIKLLAIAKKHENDIEVRVHPTMIPERYILSKVVDVFNAIYLVSDKVDRTIHYGRGAGARPTGSAVAGDIINIARWIESGCKKTIPILGFKDKYTQYYPVKDINDIRSSFYLRFNALDKPGVLSKIAGILGKYGISISSAIQPGESSPGDVVPLVFLTHETLGRNVTNAVNEIDSLDVVKEKTVVIRVEGKK</sequence>
<evidence type="ECO:0000259" key="15">
    <source>
        <dbReference type="PROSITE" id="PS51671"/>
    </source>
</evidence>
<dbReference type="GO" id="GO:0050661">
    <property type="term" value="F:NADP binding"/>
    <property type="evidence" value="ECO:0007669"/>
    <property type="project" value="InterPro"/>
</dbReference>
<comment type="similarity">
    <text evidence="3 14">Belongs to the homoserine dehydrogenase family.</text>
</comment>
<dbReference type="PROSITE" id="PS51671">
    <property type="entry name" value="ACT"/>
    <property type="match status" value="1"/>
</dbReference>
<keyword evidence="8 12" id="KW-0521">NADP</keyword>
<comment type="catalytic activity">
    <reaction evidence="13">
        <text>L-homoserine + NADP(+) = L-aspartate 4-semialdehyde + NADPH + H(+)</text>
        <dbReference type="Rhea" id="RHEA:15761"/>
        <dbReference type="ChEBI" id="CHEBI:15378"/>
        <dbReference type="ChEBI" id="CHEBI:57476"/>
        <dbReference type="ChEBI" id="CHEBI:57783"/>
        <dbReference type="ChEBI" id="CHEBI:58349"/>
        <dbReference type="ChEBI" id="CHEBI:537519"/>
        <dbReference type="EC" id="1.1.1.3"/>
    </reaction>
</comment>
<dbReference type="Pfam" id="PF01842">
    <property type="entry name" value="ACT"/>
    <property type="match status" value="1"/>
</dbReference>
<evidence type="ECO:0000256" key="12">
    <source>
        <dbReference type="PIRSR" id="PIRSR000098-2"/>
    </source>
</evidence>
<evidence type="ECO:0000256" key="2">
    <source>
        <dbReference type="ARBA" id="ARBA00005062"/>
    </source>
</evidence>
<keyword evidence="7 13" id="KW-0791">Threonine biosynthesis</keyword>